<dbReference type="GO" id="GO:0016180">
    <property type="term" value="P:snRNA processing"/>
    <property type="evidence" value="ECO:0007669"/>
    <property type="project" value="TreeGrafter"/>
</dbReference>
<dbReference type="Proteomes" id="UP000747399">
    <property type="component" value="Unassembled WGS sequence"/>
</dbReference>
<dbReference type="PANTHER" id="PTHR11203:SF37">
    <property type="entry name" value="INTEGRATOR COMPLEX SUBUNIT 11"/>
    <property type="match status" value="1"/>
</dbReference>
<name>A0A8J4B2Y0_9CHLO</name>
<gene>
    <name evidence="5" type="ORF">Vafri_8741</name>
</gene>
<dbReference type="AlphaFoldDB" id="A0A8J4B2Y0"/>
<evidence type="ECO:0000259" key="3">
    <source>
        <dbReference type="Pfam" id="PF07521"/>
    </source>
</evidence>
<dbReference type="Gene3D" id="3.60.15.10">
    <property type="entry name" value="Ribonuclease Z/Hydroxyacylglutathione hydrolase-like"/>
    <property type="match status" value="1"/>
</dbReference>
<feature type="compositionally biased region" description="Acidic residues" evidence="2">
    <location>
        <begin position="543"/>
        <end position="553"/>
    </location>
</feature>
<dbReference type="GO" id="GO:0004521">
    <property type="term" value="F:RNA endonuclease activity"/>
    <property type="evidence" value="ECO:0007669"/>
    <property type="project" value="TreeGrafter"/>
</dbReference>
<organism evidence="5 6">
    <name type="scientific">Volvox africanus</name>
    <dbReference type="NCBI Taxonomy" id="51714"/>
    <lineage>
        <taxon>Eukaryota</taxon>
        <taxon>Viridiplantae</taxon>
        <taxon>Chlorophyta</taxon>
        <taxon>core chlorophytes</taxon>
        <taxon>Chlorophyceae</taxon>
        <taxon>CS clade</taxon>
        <taxon>Chlamydomonadales</taxon>
        <taxon>Volvocaceae</taxon>
        <taxon>Volvox</taxon>
    </lineage>
</organism>
<evidence type="ECO:0000313" key="5">
    <source>
        <dbReference type="EMBL" id="GIL53045.1"/>
    </source>
</evidence>
<keyword evidence="6" id="KW-1185">Reference proteome</keyword>
<dbReference type="PANTHER" id="PTHR11203">
    <property type="entry name" value="CLEAVAGE AND POLYADENYLATION SPECIFICITY FACTOR FAMILY MEMBER"/>
    <property type="match status" value="1"/>
</dbReference>
<feature type="domain" description="Zn-dependent metallo-hydrolase RNA specificity" evidence="3">
    <location>
        <begin position="158"/>
        <end position="219"/>
    </location>
</feature>
<feature type="non-terminal residue" evidence="5">
    <location>
        <position position="1"/>
    </location>
</feature>
<proteinExistence type="predicted"/>
<comment type="caution">
    <text evidence="5">The sequence shown here is derived from an EMBL/GenBank/DDBJ whole genome shotgun (WGS) entry which is preliminary data.</text>
</comment>
<reference evidence="5" key="1">
    <citation type="journal article" date="2021" name="Proc. Natl. Acad. Sci. U.S.A.">
        <title>Three genomes in the algal genus Volvox reveal the fate of a haploid sex-determining region after a transition to homothallism.</title>
        <authorList>
            <person name="Yamamoto K."/>
            <person name="Hamaji T."/>
            <person name="Kawai-Toyooka H."/>
            <person name="Matsuzaki R."/>
            <person name="Takahashi F."/>
            <person name="Nishimura Y."/>
            <person name="Kawachi M."/>
            <person name="Noguchi H."/>
            <person name="Minakuchi Y."/>
            <person name="Umen J.G."/>
            <person name="Toyoda A."/>
            <person name="Nozaki H."/>
        </authorList>
    </citation>
    <scope>NUCLEOTIDE SEQUENCE</scope>
    <source>
        <strain evidence="5">NIES-3780</strain>
    </source>
</reference>
<dbReference type="EMBL" id="BNCO01000014">
    <property type="protein sequence ID" value="GIL53045.1"/>
    <property type="molecule type" value="Genomic_DNA"/>
</dbReference>
<dbReference type="Pfam" id="PF10996">
    <property type="entry name" value="Beta-Casp"/>
    <property type="match status" value="1"/>
</dbReference>
<evidence type="ECO:0000256" key="2">
    <source>
        <dbReference type="SAM" id="MobiDB-lite"/>
    </source>
</evidence>
<sequence length="605" mass="61037">LPGAATAAATTAGDGGVGASAGGAGGGIASSLARGVGVFSEADVYGMFRTRPWDRSLLHAPGAALLFASPGNITSGVSLEAFRAWAGEPKNLLVLAGYQVRGTLGARLEAIQNQGLQNQNQHRGGGGGGGGASAATVDVPNVQGAGTGGSGGGGSNTRVEVRCRIKMLAFSAHADLRGLLGLVRRCAPRAVVLVHGQREPMEFLRGRIENHLGIECHAPPTGTTVTISPRRAVPLGVRPQLLSTAVCAAGLLAAQSVRIAHAALGQRRAAEGPANGGVAGASRGGVHEGDDGSNRVACVPECTADGDPNDLWVNIHRLRPQPMTALPLSGVVVARVVQAGSQLQPGLPPPAPPPAAAAAAAAAAPLPQPQLVVTATAGNAATQLTLTDSGTAAKVLLQAHQAKQQHGTPVALYDITYGCNYAVRFPASHRTGAASAAEDDLGPDAAATAAATSAALERARAVVAAAVGGYAATRRLRVELPTTTLKFGTFQAQLTVVSDPGSKLMSTAPRQEPPMFLPGGQVGEESWQVRALNAGGGVRGGDDGGDGGDDGDGGDGGGSVWGHNSGEDCRLLLLRICCRWSASEEAMASRCLKALRDEFGVVDPR</sequence>
<dbReference type="GO" id="GO:0005634">
    <property type="term" value="C:nucleus"/>
    <property type="evidence" value="ECO:0007669"/>
    <property type="project" value="TreeGrafter"/>
</dbReference>
<dbReference type="InterPro" id="IPR011108">
    <property type="entry name" value="RMMBL"/>
</dbReference>
<protein>
    <submittedName>
        <fullName evidence="5">Uncharacterized protein</fullName>
    </submittedName>
</protein>
<evidence type="ECO:0000313" key="6">
    <source>
        <dbReference type="Proteomes" id="UP000747399"/>
    </source>
</evidence>
<feature type="region of interest" description="Disordered" evidence="2">
    <location>
        <begin position="268"/>
        <end position="292"/>
    </location>
</feature>
<feature type="compositionally biased region" description="Gly residues" evidence="2">
    <location>
        <begin position="274"/>
        <end position="283"/>
    </location>
</feature>
<dbReference type="InterPro" id="IPR050698">
    <property type="entry name" value="MBL"/>
</dbReference>
<dbReference type="InterPro" id="IPR036866">
    <property type="entry name" value="RibonucZ/Hydroxyglut_hydro"/>
</dbReference>
<dbReference type="InterPro" id="IPR022712">
    <property type="entry name" value="Beta_Casp"/>
</dbReference>
<feature type="region of interest" description="Disordered" evidence="2">
    <location>
        <begin position="535"/>
        <end position="559"/>
    </location>
</feature>
<dbReference type="Gene3D" id="3.40.50.10890">
    <property type="match status" value="2"/>
</dbReference>
<feature type="domain" description="Beta-Casp" evidence="4">
    <location>
        <begin position="59"/>
        <end position="108"/>
    </location>
</feature>
<dbReference type="Pfam" id="PF07521">
    <property type="entry name" value="RMMBL"/>
    <property type="match status" value="1"/>
</dbReference>
<accession>A0A8J4B2Y0</accession>
<evidence type="ECO:0000256" key="1">
    <source>
        <dbReference type="ARBA" id="ARBA00022801"/>
    </source>
</evidence>
<dbReference type="SUPFAM" id="SSF56281">
    <property type="entry name" value="Metallo-hydrolase/oxidoreductase"/>
    <property type="match status" value="1"/>
</dbReference>
<keyword evidence="1" id="KW-0378">Hydrolase</keyword>
<dbReference type="GO" id="GO:0016787">
    <property type="term" value="F:hydrolase activity"/>
    <property type="evidence" value="ECO:0007669"/>
    <property type="project" value="UniProtKB-KW"/>
</dbReference>
<evidence type="ECO:0000259" key="4">
    <source>
        <dbReference type="Pfam" id="PF10996"/>
    </source>
</evidence>